<proteinExistence type="inferred from homology"/>
<evidence type="ECO:0000313" key="2">
    <source>
        <dbReference type="EMBL" id="MBB6674417.1"/>
    </source>
</evidence>
<evidence type="ECO:0000313" key="3">
    <source>
        <dbReference type="Proteomes" id="UP000547209"/>
    </source>
</evidence>
<gene>
    <name evidence="2" type="ORF">H7C19_27415</name>
</gene>
<dbReference type="PANTHER" id="PTHR18964">
    <property type="entry name" value="ROK (REPRESSOR, ORF, KINASE) FAMILY"/>
    <property type="match status" value="1"/>
</dbReference>
<sequence length="314" mass="31531">MREKVLAGIDLGGTKLLAVIVDAQGNVLASDEQPTHADQGAEKVIKRMVALVNGLLGERYALSGVGVATAGTLNPNGGIIEIATNLGWRDVPLGRELERLLGVTVTVENDANAAAYGEWKAGAGIGTQDCVFITVSTGIGGGIVSGGKLVRGFTASAGELGHITIDWNGPQCPCGNVGCLELYASGTAIGRAAAAAAEADPARGARMLALAGGGKMTSRHASEAAKDGDPLAVEVLREAGRALGAGLVSMIHIANPELIILGGGASHIGEPLLGPMREMVGERVIGSMGRGVRIVPPTLGTKAGAIGAALMANA</sequence>
<dbReference type="InterPro" id="IPR000600">
    <property type="entry name" value="ROK"/>
</dbReference>
<dbReference type="InterPro" id="IPR043129">
    <property type="entry name" value="ATPase_NBD"/>
</dbReference>
<dbReference type="Proteomes" id="UP000547209">
    <property type="component" value="Unassembled WGS sequence"/>
</dbReference>
<dbReference type="EMBL" id="JACJVP010000047">
    <property type="protein sequence ID" value="MBB6674417.1"/>
    <property type="molecule type" value="Genomic_DNA"/>
</dbReference>
<reference evidence="2 3" key="1">
    <citation type="submission" date="2020-08" db="EMBL/GenBank/DDBJ databases">
        <title>Cohnella phylogeny.</title>
        <authorList>
            <person name="Dunlap C."/>
        </authorList>
    </citation>
    <scope>NUCLEOTIDE SEQUENCE [LARGE SCALE GENOMIC DNA]</scope>
    <source>
        <strain evidence="2 3">DSM 28246</strain>
    </source>
</reference>
<dbReference type="SUPFAM" id="SSF53067">
    <property type="entry name" value="Actin-like ATPase domain"/>
    <property type="match status" value="1"/>
</dbReference>
<dbReference type="Pfam" id="PF00480">
    <property type="entry name" value="ROK"/>
    <property type="match status" value="1"/>
</dbReference>
<dbReference type="AlphaFoldDB" id="A0A7X0RVG5"/>
<comment type="caution">
    <text evidence="2">The sequence shown here is derived from an EMBL/GenBank/DDBJ whole genome shotgun (WGS) entry which is preliminary data.</text>
</comment>
<name>A0A7X0RVG5_9BACL</name>
<dbReference type="InterPro" id="IPR049874">
    <property type="entry name" value="ROK_cs"/>
</dbReference>
<organism evidence="2 3">
    <name type="scientific">Cohnella nanjingensis</name>
    <dbReference type="NCBI Taxonomy" id="1387779"/>
    <lineage>
        <taxon>Bacteria</taxon>
        <taxon>Bacillati</taxon>
        <taxon>Bacillota</taxon>
        <taxon>Bacilli</taxon>
        <taxon>Bacillales</taxon>
        <taxon>Paenibacillaceae</taxon>
        <taxon>Cohnella</taxon>
    </lineage>
</organism>
<dbReference type="PROSITE" id="PS01125">
    <property type="entry name" value="ROK"/>
    <property type="match status" value="1"/>
</dbReference>
<evidence type="ECO:0000256" key="1">
    <source>
        <dbReference type="ARBA" id="ARBA00006479"/>
    </source>
</evidence>
<accession>A0A7X0RVG5</accession>
<dbReference type="Gene3D" id="3.30.420.40">
    <property type="match status" value="2"/>
</dbReference>
<dbReference type="PANTHER" id="PTHR18964:SF149">
    <property type="entry name" value="BIFUNCTIONAL UDP-N-ACETYLGLUCOSAMINE 2-EPIMERASE_N-ACETYLMANNOSAMINE KINASE"/>
    <property type="match status" value="1"/>
</dbReference>
<keyword evidence="3" id="KW-1185">Reference proteome</keyword>
<comment type="similarity">
    <text evidence="1">Belongs to the ROK (NagC/XylR) family.</text>
</comment>
<dbReference type="RefSeq" id="WP_185672282.1">
    <property type="nucleotide sequence ID" value="NZ_JACJVP010000047.1"/>
</dbReference>
<protein>
    <submittedName>
        <fullName evidence="2">ROK family protein</fullName>
    </submittedName>
</protein>